<dbReference type="PROSITE" id="PS50943">
    <property type="entry name" value="HTH_CROC1"/>
    <property type="match status" value="1"/>
</dbReference>
<keyword evidence="7" id="KW-1185">Reference proteome</keyword>
<dbReference type="HOGENOM" id="CLU_037628_6_4_5"/>
<dbReference type="InterPro" id="IPR028082">
    <property type="entry name" value="Peripla_BP_I"/>
</dbReference>
<evidence type="ECO:0000256" key="2">
    <source>
        <dbReference type="ARBA" id="ARBA00023125"/>
    </source>
</evidence>
<dbReference type="GO" id="GO:0000976">
    <property type="term" value="F:transcription cis-regulatory region binding"/>
    <property type="evidence" value="ECO:0007669"/>
    <property type="project" value="TreeGrafter"/>
</dbReference>
<dbReference type="CDD" id="cd01392">
    <property type="entry name" value="HTH_LacI"/>
    <property type="match status" value="1"/>
</dbReference>
<dbReference type="eggNOG" id="COG1609">
    <property type="taxonomic scope" value="Bacteria"/>
</dbReference>
<dbReference type="InterPro" id="IPR010982">
    <property type="entry name" value="Lambda_DNA-bd_dom_sf"/>
</dbReference>
<name>Q0AT49_MARMM</name>
<organism evidence="6 7">
    <name type="scientific">Maricaulis maris (strain MCS10)</name>
    <name type="common">Caulobacter maris</name>
    <dbReference type="NCBI Taxonomy" id="394221"/>
    <lineage>
        <taxon>Bacteria</taxon>
        <taxon>Pseudomonadati</taxon>
        <taxon>Pseudomonadota</taxon>
        <taxon>Alphaproteobacteria</taxon>
        <taxon>Maricaulales</taxon>
        <taxon>Maricaulaceae</taxon>
        <taxon>Maricaulis</taxon>
    </lineage>
</organism>
<gene>
    <name evidence="6" type="ordered locus">Mmar10_0245</name>
</gene>
<evidence type="ECO:0000259" key="5">
    <source>
        <dbReference type="PROSITE" id="PS50943"/>
    </source>
</evidence>
<dbReference type="CDD" id="cd01545">
    <property type="entry name" value="PBP1_SalR"/>
    <property type="match status" value="1"/>
</dbReference>
<feature type="domain" description="HTH lacI-type" evidence="4">
    <location>
        <begin position="2"/>
        <end position="56"/>
    </location>
</feature>
<dbReference type="KEGG" id="mmr:Mmar10_0245"/>
<dbReference type="PRINTS" id="PR00036">
    <property type="entry name" value="HTHLACI"/>
</dbReference>
<sequence length="339" mass="36584">MATIFDVADLAGVSIKTVSRVLNGSTSVRATTIEKVRAAMSELDYRPSSAARELRKGKSNAIGMLFGDPSSGFQSRLHHAALQACNDAGYFLTAGLFREEEDNWDEQLTQFLNRTSIEKMILVPPLCGSTALHDRLIEQGASFVLVSPSRAVAVAHAVCMDDRRAAREITEHLLGLGHRRIAHITGPSDHAATRLRREGFEDAMRAVGDGALRPDWIRPGLFRFKPALECARQILTGPDRPTAIFAANDEMAAAVCFAANSLGLRVPDDLSVVGFDDVAIATTMWPPLTTVAQPYAQMARESVRLLTEVGPPGDAGQAAEKVTIDHALKVRQSTAALAD</sequence>
<reference evidence="6 7" key="1">
    <citation type="submission" date="2006-08" db="EMBL/GenBank/DDBJ databases">
        <title>Complete sequence of Maricaulis maris MCS10.</title>
        <authorList>
            <consortium name="US DOE Joint Genome Institute"/>
            <person name="Copeland A."/>
            <person name="Lucas S."/>
            <person name="Lapidus A."/>
            <person name="Barry K."/>
            <person name="Detter J.C."/>
            <person name="Glavina del Rio T."/>
            <person name="Hammon N."/>
            <person name="Israni S."/>
            <person name="Dalin E."/>
            <person name="Tice H."/>
            <person name="Pitluck S."/>
            <person name="Saunders E."/>
            <person name="Brettin T."/>
            <person name="Bruce D."/>
            <person name="Han C."/>
            <person name="Tapia R."/>
            <person name="Gilna P."/>
            <person name="Schmutz J."/>
            <person name="Larimer F."/>
            <person name="Land M."/>
            <person name="Hauser L."/>
            <person name="Kyrpides N."/>
            <person name="Mikhailova N."/>
            <person name="Viollier P."/>
            <person name="Stephens C."/>
            <person name="Richardson P."/>
        </authorList>
    </citation>
    <scope>NUCLEOTIDE SEQUENCE [LARGE SCALE GENOMIC DNA]</scope>
    <source>
        <strain evidence="6 7">MCS10</strain>
    </source>
</reference>
<dbReference type="Pfam" id="PF13377">
    <property type="entry name" value="Peripla_BP_3"/>
    <property type="match status" value="1"/>
</dbReference>
<dbReference type="Pfam" id="PF00356">
    <property type="entry name" value="LacI"/>
    <property type="match status" value="1"/>
</dbReference>
<evidence type="ECO:0000313" key="6">
    <source>
        <dbReference type="EMBL" id="ABI64538.1"/>
    </source>
</evidence>
<evidence type="ECO:0000256" key="3">
    <source>
        <dbReference type="ARBA" id="ARBA00023163"/>
    </source>
</evidence>
<dbReference type="Proteomes" id="UP000001964">
    <property type="component" value="Chromosome"/>
</dbReference>
<dbReference type="InterPro" id="IPR000843">
    <property type="entry name" value="HTH_LacI"/>
</dbReference>
<dbReference type="InterPro" id="IPR046335">
    <property type="entry name" value="LacI/GalR-like_sensor"/>
</dbReference>
<evidence type="ECO:0000259" key="4">
    <source>
        <dbReference type="PROSITE" id="PS50932"/>
    </source>
</evidence>
<dbReference type="InterPro" id="IPR001387">
    <property type="entry name" value="Cro/C1-type_HTH"/>
</dbReference>
<dbReference type="SMART" id="SM00354">
    <property type="entry name" value="HTH_LACI"/>
    <property type="match status" value="1"/>
</dbReference>
<dbReference type="PROSITE" id="PS50932">
    <property type="entry name" value="HTH_LACI_2"/>
    <property type="match status" value="1"/>
</dbReference>
<dbReference type="Gene3D" id="1.10.260.40">
    <property type="entry name" value="lambda repressor-like DNA-binding domains"/>
    <property type="match status" value="1"/>
</dbReference>
<dbReference type="STRING" id="394221.Mmar10_0245"/>
<dbReference type="GO" id="GO:0003700">
    <property type="term" value="F:DNA-binding transcription factor activity"/>
    <property type="evidence" value="ECO:0007669"/>
    <property type="project" value="TreeGrafter"/>
</dbReference>
<dbReference type="Gene3D" id="3.40.50.2300">
    <property type="match status" value="2"/>
</dbReference>
<protein>
    <submittedName>
        <fullName evidence="6">Transcriptional regulator, LacI family</fullName>
    </submittedName>
</protein>
<dbReference type="AlphaFoldDB" id="Q0AT49"/>
<keyword evidence="1" id="KW-0805">Transcription regulation</keyword>
<dbReference type="SUPFAM" id="SSF47413">
    <property type="entry name" value="lambda repressor-like DNA-binding domains"/>
    <property type="match status" value="1"/>
</dbReference>
<evidence type="ECO:0000313" key="7">
    <source>
        <dbReference type="Proteomes" id="UP000001964"/>
    </source>
</evidence>
<keyword evidence="2" id="KW-0238">DNA-binding</keyword>
<keyword evidence="3" id="KW-0804">Transcription</keyword>
<dbReference type="PANTHER" id="PTHR30146">
    <property type="entry name" value="LACI-RELATED TRANSCRIPTIONAL REPRESSOR"/>
    <property type="match status" value="1"/>
</dbReference>
<accession>Q0AT49</accession>
<dbReference type="PANTHER" id="PTHR30146:SF153">
    <property type="entry name" value="LACTOSE OPERON REPRESSOR"/>
    <property type="match status" value="1"/>
</dbReference>
<dbReference type="EMBL" id="CP000449">
    <property type="protein sequence ID" value="ABI64538.1"/>
    <property type="molecule type" value="Genomic_DNA"/>
</dbReference>
<evidence type="ECO:0000256" key="1">
    <source>
        <dbReference type="ARBA" id="ARBA00023015"/>
    </source>
</evidence>
<feature type="domain" description="HTH cro/C1-type" evidence="5">
    <location>
        <begin position="6"/>
        <end position="46"/>
    </location>
</feature>
<dbReference type="OrthoDB" id="234496at2"/>
<dbReference type="PROSITE" id="PS00356">
    <property type="entry name" value="HTH_LACI_1"/>
    <property type="match status" value="1"/>
</dbReference>
<dbReference type="RefSeq" id="WP_011642185.1">
    <property type="nucleotide sequence ID" value="NC_008347.1"/>
</dbReference>
<proteinExistence type="predicted"/>
<dbReference type="SUPFAM" id="SSF53822">
    <property type="entry name" value="Periplasmic binding protein-like I"/>
    <property type="match status" value="1"/>
</dbReference>